<keyword evidence="4 12" id="KW-0479">Metal-binding</keyword>
<evidence type="ECO:0000256" key="14">
    <source>
        <dbReference type="SAM" id="Phobius"/>
    </source>
</evidence>
<evidence type="ECO:0000256" key="4">
    <source>
        <dbReference type="ARBA" id="ARBA00022723"/>
    </source>
</evidence>
<evidence type="ECO:0000256" key="10">
    <source>
        <dbReference type="ARBA" id="ARBA00023136"/>
    </source>
</evidence>
<feature type="binding site" evidence="12">
    <location>
        <position position="278"/>
    </location>
    <ligand>
        <name>Zn(2+)</name>
        <dbReference type="ChEBI" id="CHEBI:29105"/>
        <note>catalytic</note>
    </ligand>
</feature>
<dbReference type="FunFam" id="3.30.2010.10:FF:000002">
    <property type="entry name" value="CAAX prenyl protease"/>
    <property type="match status" value="1"/>
</dbReference>
<feature type="transmembrane region" description="Helical" evidence="14">
    <location>
        <begin position="87"/>
        <end position="108"/>
    </location>
</feature>
<evidence type="ECO:0000256" key="5">
    <source>
        <dbReference type="ARBA" id="ARBA00022801"/>
    </source>
</evidence>
<keyword evidence="10 14" id="KW-0472">Membrane</keyword>
<evidence type="ECO:0000256" key="2">
    <source>
        <dbReference type="ARBA" id="ARBA00022670"/>
    </source>
</evidence>
<feature type="transmembrane region" description="Helical" evidence="14">
    <location>
        <begin position="6"/>
        <end position="22"/>
    </location>
</feature>
<dbReference type="GO" id="GO:0046872">
    <property type="term" value="F:metal ion binding"/>
    <property type="evidence" value="ECO:0007669"/>
    <property type="project" value="UniProtKB-KW"/>
</dbReference>
<evidence type="ECO:0000256" key="1">
    <source>
        <dbReference type="ARBA" id="ARBA00004477"/>
    </source>
</evidence>
<keyword evidence="7 12" id="KW-0862">Zinc</keyword>
<dbReference type="InterPro" id="IPR027057">
    <property type="entry name" value="CAXX_Prtase_1"/>
</dbReference>
<feature type="transmembrane region" description="Helical" evidence="14">
    <location>
        <begin position="326"/>
        <end position="347"/>
    </location>
</feature>
<accession>A0A653A0Z8</accession>
<keyword evidence="8 14" id="KW-1133">Transmembrane helix</keyword>
<comment type="subcellular location">
    <subcellularLocation>
        <location evidence="1">Endoplasmic reticulum membrane</location>
        <topology evidence="1">Multi-pass membrane protein</topology>
    </subcellularLocation>
</comment>
<reference evidence="17" key="1">
    <citation type="submission" date="2018-07" db="EMBL/GenBank/DDBJ databases">
        <authorList>
            <consortium name="Genoscope - CEA"/>
            <person name="William W."/>
        </authorList>
    </citation>
    <scope>NUCLEOTIDE SEQUENCE</scope>
    <source>
        <strain evidence="17">IK1</strain>
    </source>
</reference>
<keyword evidence="3 14" id="KW-0812">Transmembrane</keyword>
<name>A0A653A0Z8_UNCDX</name>
<dbReference type="PANTHER" id="PTHR10120">
    <property type="entry name" value="CAAX PRENYL PROTEASE 1"/>
    <property type="match status" value="1"/>
</dbReference>
<organism evidence="17">
    <name type="scientific">Uncultured Desulfatiglans sp</name>
    <dbReference type="NCBI Taxonomy" id="1748965"/>
    <lineage>
        <taxon>Bacteria</taxon>
        <taxon>Pseudomonadati</taxon>
        <taxon>Thermodesulfobacteriota</taxon>
        <taxon>Desulfobacteria</taxon>
        <taxon>Desulfatiglandales</taxon>
        <taxon>Desulfatiglandaceae</taxon>
        <taxon>Desulfatiglans</taxon>
        <taxon>environmental samples</taxon>
    </lineage>
</organism>
<sequence length="423" mass="47570">MNPYLAFVLVVLIGSCCLDLLVERLNLKSLEASLPEEFAAYYDEDGYRRSQAYLRANARLEMVSEPLLTVLIIGFILFGGFNQVDALARSFGVGPIWTGLIFAGLLLLARELVDIPLSAYQTFVIEETFGFNRTIVRIFFQDLLKGWALAILIGGPVFASVLWFFDHAGAWAWIWCWGVVTAFQLLLLFVAPVLILPLFNRFEPLPEGPLRNAILDYAKSQQFKLKGVFTMDASRRSTKSNAFFVGFGRYKRVVLFDTLISRLNEEEIVAILAHEIGHHQQHHTLKTLLLSIFTTGLMLALLSLFIGNQRLFEAFRMEQTSTYAAFFFFGLLYTPLSMLLGIVGNILSRRFEFAADAFAVKTSTRPLALIEALKKLTVENLSNLTPHPLKVFLDYSHPPVLDRVRAIRETVHAPIGTPGVSLP</sequence>
<dbReference type="EMBL" id="UPXX01000009">
    <property type="protein sequence ID" value="VBB41717.1"/>
    <property type="molecule type" value="Genomic_DNA"/>
</dbReference>
<protein>
    <submittedName>
        <fullName evidence="17">Peptidase, M48 family</fullName>
        <ecNumber evidence="17">3.4.24.-</ecNumber>
    </submittedName>
</protein>
<dbReference type="Pfam" id="PF01435">
    <property type="entry name" value="Peptidase_M48"/>
    <property type="match status" value="1"/>
</dbReference>
<dbReference type="InterPro" id="IPR001915">
    <property type="entry name" value="Peptidase_M48"/>
</dbReference>
<evidence type="ECO:0000256" key="11">
    <source>
        <dbReference type="PIRSR" id="PIRSR627057-1"/>
    </source>
</evidence>
<keyword evidence="5 13" id="KW-0378">Hydrolase</keyword>
<feature type="binding site" evidence="12">
    <location>
        <position position="352"/>
    </location>
    <ligand>
        <name>Zn(2+)</name>
        <dbReference type="ChEBI" id="CHEBI:29105"/>
        <note>catalytic</note>
    </ligand>
</feature>
<dbReference type="Pfam" id="PF16491">
    <property type="entry name" value="Peptidase_M48_N"/>
    <property type="match status" value="1"/>
</dbReference>
<dbReference type="AlphaFoldDB" id="A0A653A0Z8"/>
<dbReference type="CDD" id="cd07343">
    <property type="entry name" value="M48A_Zmpste24p_like"/>
    <property type="match status" value="1"/>
</dbReference>
<feature type="domain" description="Peptidase M48" evidence="15">
    <location>
        <begin position="206"/>
        <end position="410"/>
    </location>
</feature>
<dbReference type="GO" id="GO:0004222">
    <property type="term" value="F:metalloendopeptidase activity"/>
    <property type="evidence" value="ECO:0007669"/>
    <property type="project" value="InterPro"/>
</dbReference>
<evidence type="ECO:0000259" key="15">
    <source>
        <dbReference type="Pfam" id="PF01435"/>
    </source>
</evidence>
<dbReference type="Gene3D" id="3.30.2010.10">
    <property type="entry name" value="Metalloproteases ('zincins'), catalytic domain"/>
    <property type="match status" value="1"/>
</dbReference>
<dbReference type="EC" id="3.4.24.-" evidence="17"/>
<feature type="binding site" evidence="12">
    <location>
        <position position="274"/>
    </location>
    <ligand>
        <name>Zn(2+)</name>
        <dbReference type="ChEBI" id="CHEBI:29105"/>
        <note>catalytic</note>
    </ligand>
</feature>
<evidence type="ECO:0000256" key="8">
    <source>
        <dbReference type="ARBA" id="ARBA00022989"/>
    </source>
</evidence>
<feature type="transmembrane region" description="Helical" evidence="14">
    <location>
        <begin position="288"/>
        <end position="306"/>
    </location>
</feature>
<evidence type="ECO:0000256" key="12">
    <source>
        <dbReference type="PIRSR" id="PIRSR627057-2"/>
    </source>
</evidence>
<feature type="transmembrane region" description="Helical" evidence="14">
    <location>
        <begin position="63"/>
        <end position="81"/>
    </location>
</feature>
<evidence type="ECO:0000259" key="16">
    <source>
        <dbReference type="Pfam" id="PF16491"/>
    </source>
</evidence>
<evidence type="ECO:0000256" key="13">
    <source>
        <dbReference type="RuleBase" id="RU003983"/>
    </source>
</evidence>
<evidence type="ECO:0000256" key="6">
    <source>
        <dbReference type="ARBA" id="ARBA00022824"/>
    </source>
</evidence>
<feature type="domain" description="CAAX prenyl protease 1 N-terminal" evidence="16">
    <location>
        <begin position="26"/>
        <end position="201"/>
    </location>
</feature>
<feature type="transmembrane region" description="Helical" evidence="14">
    <location>
        <begin position="147"/>
        <end position="165"/>
    </location>
</feature>
<feature type="transmembrane region" description="Helical" evidence="14">
    <location>
        <begin position="171"/>
        <end position="196"/>
    </location>
</feature>
<evidence type="ECO:0000256" key="7">
    <source>
        <dbReference type="ARBA" id="ARBA00022833"/>
    </source>
</evidence>
<keyword evidence="2 13" id="KW-0645">Protease</keyword>
<keyword evidence="9 13" id="KW-0482">Metalloprotease</keyword>
<dbReference type="InterPro" id="IPR032456">
    <property type="entry name" value="Peptidase_M48_N"/>
</dbReference>
<evidence type="ECO:0000256" key="3">
    <source>
        <dbReference type="ARBA" id="ARBA00022692"/>
    </source>
</evidence>
<keyword evidence="6" id="KW-0256">Endoplasmic reticulum</keyword>
<evidence type="ECO:0000313" key="17">
    <source>
        <dbReference type="EMBL" id="VBB41717.1"/>
    </source>
</evidence>
<proteinExistence type="inferred from homology"/>
<evidence type="ECO:0000256" key="9">
    <source>
        <dbReference type="ARBA" id="ARBA00023049"/>
    </source>
</evidence>
<feature type="active site" evidence="11">
    <location>
        <position position="275"/>
    </location>
</feature>
<gene>
    <name evidence="17" type="ORF">TRIP_B170019</name>
</gene>
<comment type="cofactor">
    <cofactor evidence="12 13">
        <name>Zn(2+)</name>
        <dbReference type="ChEBI" id="CHEBI:29105"/>
    </cofactor>
    <text evidence="12 13">Binds 1 zinc ion per subunit.</text>
</comment>
<comment type="similarity">
    <text evidence="13">Belongs to the peptidase M48 family.</text>
</comment>
<dbReference type="GO" id="GO:0071586">
    <property type="term" value="P:CAAX-box protein processing"/>
    <property type="evidence" value="ECO:0007669"/>
    <property type="project" value="InterPro"/>
</dbReference>
<feature type="active site" description="Proton donor" evidence="11">
    <location>
        <position position="356"/>
    </location>
</feature>